<name>K1QPB2_MAGGI</name>
<proteinExistence type="predicted"/>
<organism evidence="1">
    <name type="scientific">Magallana gigas</name>
    <name type="common">Pacific oyster</name>
    <name type="synonym">Crassostrea gigas</name>
    <dbReference type="NCBI Taxonomy" id="29159"/>
    <lineage>
        <taxon>Eukaryota</taxon>
        <taxon>Metazoa</taxon>
        <taxon>Spiralia</taxon>
        <taxon>Lophotrochozoa</taxon>
        <taxon>Mollusca</taxon>
        <taxon>Bivalvia</taxon>
        <taxon>Autobranchia</taxon>
        <taxon>Pteriomorphia</taxon>
        <taxon>Ostreida</taxon>
        <taxon>Ostreoidea</taxon>
        <taxon>Ostreidae</taxon>
        <taxon>Magallana</taxon>
    </lineage>
</organism>
<reference evidence="1" key="1">
    <citation type="journal article" date="2012" name="Nature">
        <title>The oyster genome reveals stress adaptation and complexity of shell formation.</title>
        <authorList>
            <person name="Zhang G."/>
            <person name="Fang X."/>
            <person name="Guo X."/>
            <person name="Li L."/>
            <person name="Luo R."/>
            <person name="Xu F."/>
            <person name="Yang P."/>
            <person name="Zhang L."/>
            <person name="Wang X."/>
            <person name="Qi H."/>
            <person name="Xiong Z."/>
            <person name="Que H."/>
            <person name="Xie Y."/>
            <person name="Holland P.W."/>
            <person name="Paps J."/>
            <person name="Zhu Y."/>
            <person name="Wu F."/>
            <person name="Chen Y."/>
            <person name="Wang J."/>
            <person name="Peng C."/>
            <person name="Meng J."/>
            <person name="Yang L."/>
            <person name="Liu J."/>
            <person name="Wen B."/>
            <person name="Zhang N."/>
            <person name="Huang Z."/>
            <person name="Zhu Q."/>
            <person name="Feng Y."/>
            <person name="Mount A."/>
            <person name="Hedgecock D."/>
            <person name="Xu Z."/>
            <person name="Liu Y."/>
            <person name="Domazet-Loso T."/>
            <person name="Du Y."/>
            <person name="Sun X."/>
            <person name="Zhang S."/>
            <person name="Liu B."/>
            <person name="Cheng P."/>
            <person name="Jiang X."/>
            <person name="Li J."/>
            <person name="Fan D."/>
            <person name="Wang W."/>
            <person name="Fu W."/>
            <person name="Wang T."/>
            <person name="Wang B."/>
            <person name="Zhang J."/>
            <person name="Peng Z."/>
            <person name="Li Y."/>
            <person name="Li N."/>
            <person name="Wang J."/>
            <person name="Chen M."/>
            <person name="He Y."/>
            <person name="Tan F."/>
            <person name="Song X."/>
            <person name="Zheng Q."/>
            <person name="Huang R."/>
            <person name="Yang H."/>
            <person name="Du X."/>
            <person name="Chen L."/>
            <person name="Yang M."/>
            <person name="Gaffney P.M."/>
            <person name="Wang S."/>
            <person name="Luo L."/>
            <person name="She Z."/>
            <person name="Ming Y."/>
            <person name="Huang W."/>
            <person name="Zhang S."/>
            <person name="Huang B."/>
            <person name="Zhang Y."/>
            <person name="Qu T."/>
            <person name="Ni P."/>
            <person name="Miao G."/>
            <person name="Wang J."/>
            <person name="Wang Q."/>
            <person name="Steinberg C.E."/>
            <person name="Wang H."/>
            <person name="Li N."/>
            <person name="Qian L."/>
            <person name="Zhang G."/>
            <person name="Li Y."/>
            <person name="Yang H."/>
            <person name="Liu X."/>
            <person name="Wang J."/>
            <person name="Yin Y."/>
            <person name="Wang J."/>
        </authorList>
    </citation>
    <scope>NUCLEOTIDE SEQUENCE [LARGE SCALE GENOMIC DNA]</scope>
    <source>
        <strain evidence="1">05x7-T-G4-1.051#20</strain>
    </source>
</reference>
<dbReference type="AlphaFoldDB" id="K1QPB2"/>
<dbReference type="EMBL" id="JH818484">
    <property type="protein sequence ID" value="EKC30670.1"/>
    <property type="molecule type" value="Genomic_DNA"/>
</dbReference>
<gene>
    <name evidence="1" type="ORF">CGI_10002262</name>
</gene>
<evidence type="ECO:0000313" key="1">
    <source>
        <dbReference type="EMBL" id="EKC30670.1"/>
    </source>
</evidence>
<dbReference type="InParanoid" id="K1QPB2"/>
<protein>
    <submittedName>
        <fullName evidence="1">Uncharacterized protein</fullName>
    </submittedName>
</protein>
<dbReference type="HOGENOM" id="CLU_2814898_0_0_1"/>
<accession>K1QPB2</accession>
<sequence>MYIHGSGRRGEGRGPPIPGKFKLTKFNNKVFENRLLTYLPPGRQYFPLNQPTHARPHNLEKKFWIRA</sequence>